<dbReference type="EMBL" id="PYAX01000006">
    <property type="protein sequence ID" value="PSL54635.1"/>
    <property type="molecule type" value="Genomic_DNA"/>
</dbReference>
<protein>
    <submittedName>
        <fullName evidence="1">Uncharacterized protein</fullName>
    </submittedName>
</protein>
<dbReference type="AlphaFoldDB" id="A0A2P8I834"/>
<dbReference type="Proteomes" id="UP000241118">
    <property type="component" value="Unassembled WGS sequence"/>
</dbReference>
<dbReference type="RefSeq" id="WP_073885791.1">
    <property type="nucleotide sequence ID" value="NZ_JBHXUE010000002.1"/>
</dbReference>
<sequence>MFFKWRSFRRGVVTCACEPEWPGLRAVVDGHEVAGVPSPEGSSPLVLMLGLSASCTGCGAEYPYTWAVAPRG</sequence>
<reference evidence="1 2" key="1">
    <citation type="submission" date="2018-03" db="EMBL/GenBank/DDBJ databases">
        <title>Genomic Encyclopedia of Type Strains, Phase III (KMG-III): the genomes of soil and plant-associated and newly described type strains.</title>
        <authorList>
            <person name="Whitman W."/>
        </authorList>
    </citation>
    <scope>NUCLEOTIDE SEQUENCE [LARGE SCALE GENOMIC DNA]</scope>
    <source>
        <strain evidence="1 2">CGMCC 4.7097</strain>
    </source>
</reference>
<comment type="caution">
    <text evidence="1">The sequence shown here is derived from an EMBL/GenBank/DDBJ whole genome shotgun (WGS) entry which is preliminary data.</text>
</comment>
<keyword evidence="2" id="KW-1185">Reference proteome</keyword>
<gene>
    <name evidence="1" type="ORF">B0I31_106149</name>
</gene>
<evidence type="ECO:0000313" key="2">
    <source>
        <dbReference type="Proteomes" id="UP000241118"/>
    </source>
</evidence>
<dbReference type="OrthoDB" id="3694250at2"/>
<name>A0A2P8I834_SACCR</name>
<proteinExistence type="predicted"/>
<evidence type="ECO:0000313" key="1">
    <source>
        <dbReference type="EMBL" id="PSL54635.1"/>
    </source>
</evidence>
<accession>A0A2P8I834</accession>
<organism evidence="1 2">
    <name type="scientific">Saccharothrix carnea</name>
    <dbReference type="NCBI Taxonomy" id="1280637"/>
    <lineage>
        <taxon>Bacteria</taxon>
        <taxon>Bacillati</taxon>
        <taxon>Actinomycetota</taxon>
        <taxon>Actinomycetes</taxon>
        <taxon>Pseudonocardiales</taxon>
        <taxon>Pseudonocardiaceae</taxon>
        <taxon>Saccharothrix</taxon>
    </lineage>
</organism>